<dbReference type="KEGG" id="sbf:JCM31447_02430"/>
<organism evidence="1 2">
    <name type="scientific">Fluviispira sanaruensis</name>
    <dbReference type="NCBI Taxonomy" id="2493639"/>
    <lineage>
        <taxon>Bacteria</taxon>
        <taxon>Pseudomonadati</taxon>
        <taxon>Bdellovibrionota</taxon>
        <taxon>Oligoflexia</taxon>
        <taxon>Silvanigrellales</taxon>
        <taxon>Silvanigrellaceae</taxon>
        <taxon>Fluviispira</taxon>
    </lineage>
</organism>
<gene>
    <name evidence="1" type="ORF">JCM31447_02430</name>
</gene>
<dbReference type="EMBL" id="AP019368">
    <property type="protein sequence ID" value="BBH51821.1"/>
    <property type="molecule type" value="Genomic_DNA"/>
</dbReference>
<name>A0A4P2VGQ4_FLUSA</name>
<protein>
    <submittedName>
        <fullName evidence="1">Uncharacterized protein</fullName>
    </submittedName>
</protein>
<dbReference type="AlphaFoldDB" id="A0A4P2VGQ4"/>
<evidence type="ECO:0000313" key="2">
    <source>
        <dbReference type="Proteomes" id="UP000291236"/>
    </source>
</evidence>
<sequence length="159" mass="18392">MDKMNFKHNLLYTDPIQVTFENAKDPYYKDQLNTLFENIQKELKSQGVDGAVSGYSLKKDQMDAKEYFVKLTELIELNSVLPSLTISTQIELENGAKLPEQAESTHKNRNLNDIIYFPINIQHDIQSFDQLFLDNLTTEIDDFKVNGINHTIKKIHTLL</sequence>
<keyword evidence="2" id="KW-1185">Reference proteome</keyword>
<evidence type="ECO:0000313" key="1">
    <source>
        <dbReference type="EMBL" id="BBH51821.1"/>
    </source>
</evidence>
<proteinExistence type="predicted"/>
<accession>A0A4P2VGQ4</accession>
<reference evidence="1 2" key="1">
    <citation type="submission" date="2018-12" db="EMBL/GenBank/DDBJ databases">
        <title>Rubrispira sanarue gen. nov., sp., nov., a member of the order Silvanigrellales, isolated from a brackish lake in Hamamatsu Japan.</title>
        <authorList>
            <person name="Maejima Y."/>
            <person name="Iino T."/>
            <person name="Muraguchi Y."/>
            <person name="Fukuda K."/>
            <person name="Nojiri H."/>
            <person name="Ohkuma M."/>
            <person name="Moriuchi R."/>
            <person name="Dohra H."/>
            <person name="Kimbara K."/>
            <person name="Shintani M."/>
        </authorList>
    </citation>
    <scope>NUCLEOTIDE SEQUENCE [LARGE SCALE GENOMIC DNA]</scope>
    <source>
        <strain evidence="1 2">RF1110005</strain>
    </source>
</reference>
<dbReference type="Proteomes" id="UP000291236">
    <property type="component" value="Chromosome"/>
</dbReference>